<dbReference type="EMBL" id="JAEPCR010000032">
    <property type="protein sequence ID" value="MCG7978078.1"/>
    <property type="molecule type" value="Genomic_DNA"/>
</dbReference>
<protein>
    <submittedName>
        <fullName evidence="1">Uncharacterized protein</fullName>
    </submittedName>
</protein>
<accession>A0A9E4NIT9</accession>
<dbReference type="AlphaFoldDB" id="A0A9E4NIT9"/>
<evidence type="ECO:0000313" key="2">
    <source>
        <dbReference type="Proteomes" id="UP000886674"/>
    </source>
</evidence>
<evidence type="ECO:0000313" key="1">
    <source>
        <dbReference type="EMBL" id="MCG7978078.1"/>
    </source>
</evidence>
<sequence>MKICFKKNDENEVSVVEIEDGKEIEFKYVNMIKKLINKDKLEEPATQGEFSDAEVESILRMANLINQEVDEFEK</sequence>
<dbReference type="Proteomes" id="UP000886674">
    <property type="component" value="Unassembled WGS sequence"/>
</dbReference>
<gene>
    <name evidence="1" type="ORF">JAY77_08020</name>
</gene>
<reference evidence="1" key="1">
    <citation type="journal article" date="2021" name="Proc. Natl. Acad. Sci. U.S.A.">
        <title>Global biogeography of chemosynthetic symbionts reveals both localized and globally distributed symbiont groups. .</title>
        <authorList>
            <person name="Osvatic J.T."/>
            <person name="Wilkins L.G.E."/>
            <person name="Leibrecht L."/>
            <person name="Leray M."/>
            <person name="Zauner S."/>
            <person name="Polzin J."/>
            <person name="Camacho Y."/>
            <person name="Gros O."/>
            <person name="van Gils J.A."/>
            <person name="Eisen J.A."/>
            <person name="Petersen J.M."/>
            <person name="Yuen B."/>
        </authorList>
    </citation>
    <scope>NUCLEOTIDE SEQUENCE</scope>
    <source>
        <strain evidence="1">MAGclacostrist055</strain>
    </source>
</reference>
<name>A0A9E4NIT9_9GAMM</name>
<organism evidence="1 2">
    <name type="scientific">Candidatus Thiodiazotropha taylori</name>
    <dbReference type="NCBI Taxonomy" id="2792791"/>
    <lineage>
        <taxon>Bacteria</taxon>
        <taxon>Pseudomonadati</taxon>
        <taxon>Pseudomonadota</taxon>
        <taxon>Gammaproteobacteria</taxon>
        <taxon>Chromatiales</taxon>
        <taxon>Sedimenticolaceae</taxon>
        <taxon>Candidatus Thiodiazotropha</taxon>
    </lineage>
</organism>
<comment type="caution">
    <text evidence="1">The sequence shown here is derived from an EMBL/GenBank/DDBJ whole genome shotgun (WGS) entry which is preliminary data.</text>
</comment>
<proteinExistence type="predicted"/>